<sequence length="178" mass="18871">MSAAPQVIQQITNAPLPFMLEKLGASIANAQAALDANSIRLANEMATIKIGVGDEEHNLISLGFAPTFYAFTEASFEVKMEFSVAESESYGGSLGFNYGNSSNSNTNTNASANNANNSFSANNDSTETQMFGISISAHYARKFSVSAEASSSIAAKIVSLPAPDVYYEILKSTITKDK</sequence>
<dbReference type="EMBL" id="MAKX01000013">
    <property type="protein sequence ID" value="OCK42609.1"/>
    <property type="molecule type" value="Genomic_DNA"/>
</dbReference>
<evidence type="ECO:0000313" key="1">
    <source>
        <dbReference type="EMBL" id="OCK42609.1"/>
    </source>
</evidence>
<gene>
    <name evidence="1" type="ORF">BA195_10575</name>
</gene>
<dbReference type="Proteomes" id="UP000093186">
    <property type="component" value="Unassembled WGS sequence"/>
</dbReference>
<dbReference type="AlphaFoldDB" id="A0A1B9XYJ7"/>
<comment type="caution">
    <text evidence="1">The sequence shown here is derived from an EMBL/GenBank/DDBJ whole genome shotgun (WGS) entry which is preliminary data.</text>
</comment>
<reference evidence="1 2" key="1">
    <citation type="submission" date="2016-06" db="EMBL/GenBank/DDBJ databases">
        <title>Draft Genome Sequence of Tenacibaculum soleae UCD-KL19.</title>
        <authorList>
            <person name="Eisen J.A."/>
            <person name="Coil D.A."/>
            <person name="Lujan K.M."/>
        </authorList>
    </citation>
    <scope>NUCLEOTIDE SEQUENCE [LARGE SCALE GENOMIC DNA]</scope>
    <source>
        <strain evidence="1 2">UCD-KL19</strain>
    </source>
</reference>
<organism evidence="1 2">
    <name type="scientific">Tenacibaculum soleae</name>
    <dbReference type="NCBI Taxonomy" id="447689"/>
    <lineage>
        <taxon>Bacteria</taxon>
        <taxon>Pseudomonadati</taxon>
        <taxon>Bacteroidota</taxon>
        <taxon>Flavobacteriia</taxon>
        <taxon>Flavobacteriales</taxon>
        <taxon>Flavobacteriaceae</taxon>
        <taxon>Tenacibaculum</taxon>
    </lineage>
</organism>
<keyword evidence="2" id="KW-1185">Reference proteome</keyword>
<evidence type="ECO:0000313" key="2">
    <source>
        <dbReference type="Proteomes" id="UP000093186"/>
    </source>
</evidence>
<dbReference type="STRING" id="447689.BA195_10575"/>
<dbReference type="RefSeq" id="WP_068705329.1">
    <property type="nucleotide sequence ID" value="NZ_JAUOSW010000003.1"/>
</dbReference>
<name>A0A1B9XYJ7_9FLAO</name>
<proteinExistence type="predicted"/>
<accession>A0A1B9XYJ7</accession>
<protein>
    <submittedName>
        <fullName evidence="1">Uncharacterized protein</fullName>
    </submittedName>
</protein>
<dbReference type="OrthoDB" id="7594941at2"/>